<keyword evidence="14" id="KW-1185">Reference proteome</keyword>
<dbReference type="PANTHER" id="PTHR11659">
    <property type="entry name" value="GLUTAMYL-TRNA GLN AMIDOTRANSFERASE SUBUNIT B MITOCHONDRIAL AND PROKARYOTIC PET112-RELATED"/>
    <property type="match status" value="1"/>
</dbReference>
<dbReference type="Pfam" id="PF02637">
    <property type="entry name" value="GatB_Yqey"/>
    <property type="match status" value="1"/>
</dbReference>
<evidence type="ECO:0000256" key="3">
    <source>
        <dbReference type="ARBA" id="ARBA00016923"/>
    </source>
</evidence>
<dbReference type="Gene3D" id="1.10.150.380">
    <property type="entry name" value="GatB domain, N-terminal subdomain"/>
    <property type="match status" value="1"/>
</dbReference>
<evidence type="ECO:0000256" key="11">
    <source>
        <dbReference type="HAMAP-Rule" id="MF_00121"/>
    </source>
</evidence>
<comment type="catalytic activity">
    <reaction evidence="9 11">
        <text>L-aspartyl-tRNA(Asn) + L-glutamine + ATP + H2O = L-asparaginyl-tRNA(Asn) + L-glutamate + ADP + phosphate + 2 H(+)</text>
        <dbReference type="Rhea" id="RHEA:14513"/>
        <dbReference type="Rhea" id="RHEA-COMP:9674"/>
        <dbReference type="Rhea" id="RHEA-COMP:9677"/>
        <dbReference type="ChEBI" id="CHEBI:15377"/>
        <dbReference type="ChEBI" id="CHEBI:15378"/>
        <dbReference type="ChEBI" id="CHEBI:29985"/>
        <dbReference type="ChEBI" id="CHEBI:30616"/>
        <dbReference type="ChEBI" id="CHEBI:43474"/>
        <dbReference type="ChEBI" id="CHEBI:58359"/>
        <dbReference type="ChEBI" id="CHEBI:78515"/>
        <dbReference type="ChEBI" id="CHEBI:78516"/>
        <dbReference type="ChEBI" id="CHEBI:456216"/>
    </reaction>
</comment>
<dbReference type="InterPro" id="IPR003789">
    <property type="entry name" value="Asn/Gln_tRNA_amidoTrase-B-like"/>
</dbReference>
<evidence type="ECO:0000256" key="8">
    <source>
        <dbReference type="ARBA" id="ARBA00024799"/>
    </source>
</evidence>
<dbReference type="SMART" id="SM00845">
    <property type="entry name" value="GatB_Yqey"/>
    <property type="match status" value="1"/>
</dbReference>
<dbReference type="InterPro" id="IPR004413">
    <property type="entry name" value="GatB"/>
</dbReference>
<comment type="caution">
    <text evidence="13">The sequence shown here is derived from an EMBL/GenBank/DDBJ whole genome shotgun (WGS) entry which is preliminary data.</text>
</comment>
<sequence length="498" mass="55488">MTAYKLVIGLEVHSQLLTQTKLFSGCINRFNPDAPNTQTDPVTIGLPGTLPVMNRKAFHLAVRTAMALNCEIARHTKWDRKQYFYPDLPKGYQISQYDLPFSNNGYLEVESDLTDDLKRVRINRVHLEEDAGKNMHDESGRGGDSLVDLNRAGTPLLEIVSEPDMNSAFEARRYLEDLRLLLTYLGVSDCNMQEGSLRCDANVNLHIPQEDGSVIATPIVEVKNMNSIRGVEAAIQYESTRQYKHWQKTGETFGDVAKQTRGWDADKSVTFAQRGKEEASDYRYFPDPDLVPVTVSEEFLAKIRADLLEFPQARKKRFQSEFGLSEYDAGVIVDQGVEFAEYFEQVAKTSGDGKQAANWVTQDVQRELNDRGCTLSEFPIDAETLGTLLQRIVAGDLANKGARDVFAALLENEGQQSKPADVDRLIDEKGLKLVTDTGALEGIIDAIIDKNEKVVADVQGGKQQAVGPLIGQVMKELKGADPKTVRQMLIDRILARGN</sequence>
<dbReference type="NCBIfam" id="NF004014">
    <property type="entry name" value="PRK05477.1-4"/>
    <property type="match status" value="1"/>
</dbReference>
<dbReference type="SUPFAM" id="SSF55931">
    <property type="entry name" value="Glutamine synthetase/guanido kinase"/>
    <property type="match status" value="1"/>
</dbReference>
<evidence type="ECO:0000313" key="14">
    <source>
        <dbReference type="Proteomes" id="UP000316095"/>
    </source>
</evidence>
<evidence type="ECO:0000256" key="2">
    <source>
        <dbReference type="ARBA" id="ARBA00011123"/>
    </source>
</evidence>
<dbReference type="PROSITE" id="PS01234">
    <property type="entry name" value="GATB"/>
    <property type="match status" value="1"/>
</dbReference>
<organism evidence="13 14">
    <name type="scientific">Rubinisphaera italica</name>
    <dbReference type="NCBI Taxonomy" id="2527969"/>
    <lineage>
        <taxon>Bacteria</taxon>
        <taxon>Pseudomonadati</taxon>
        <taxon>Planctomycetota</taxon>
        <taxon>Planctomycetia</taxon>
        <taxon>Planctomycetales</taxon>
        <taxon>Planctomycetaceae</taxon>
        <taxon>Rubinisphaera</taxon>
    </lineage>
</organism>
<evidence type="ECO:0000256" key="1">
    <source>
        <dbReference type="ARBA" id="ARBA00005306"/>
    </source>
</evidence>
<dbReference type="InterPro" id="IPR014746">
    <property type="entry name" value="Gln_synth/guanido_kin_cat_dom"/>
</dbReference>
<dbReference type="EC" id="6.3.5.-" evidence="11"/>
<dbReference type="InterPro" id="IPR023168">
    <property type="entry name" value="GatB_Yqey_C_2"/>
</dbReference>
<dbReference type="GO" id="GO:0050566">
    <property type="term" value="F:asparaginyl-tRNA synthase (glutamine-hydrolyzing) activity"/>
    <property type="evidence" value="ECO:0007669"/>
    <property type="project" value="RHEA"/>
</dbReference>
<evidence type="ECO:0000313" key="13">
    <source>
        <dbReference type="EMBL" id="TWT62485.1"/>
    </source>
</evidence>
<dbReference type="PANTHER" id="PTHR11659:SF0">
    <property type="entry name" value="GLUTAMYL-TRNA(GLN) AMIDOTRANSFERASE SUBUNIT B, MITOCHONDRIAL"/>
    <property type="match status" value="1"/>
</dbReference>
<proteinExistence type="inferred from homology"/>
<dbReference type="NCBIfam" id="TIGR00133">
    <property type="entry name" value="gatB"/>
    <property type="match status" value="1"/>
</dbReference>
<keyword evidence="5 11" id="KW-0547">Nucleotide-binding</keyword>
<accession>A0A5C5XK25</accession>
<dbReference type="Proteomes" id="UP000316095">
    <property type="component" value="Unassembled WGS sequence"/>
</dbReference>
<dbReference type="OrthoDB" id="9804078at2"/>
<name>A0A5C5XK25_9PLAN</name>
<gene>
    <name evidence="11 13" type="primary">gatB</name>
    <name evidence="13" type="ORF">Pan54_32270</name>
</gene>
<dbReference type="InterPro" id="IPR042114">
    <property type="entry name" value="GatB_C_1"/>
</dbReference>
<dbReference type="InterPro" id="IPR018027">
    <property type="entry name" value="Asn/Gln_amidotransferase"/>
</dbReference>
<dbReference type="FunFam" id="1.10.10.410:FF:000001">
    <property type="entry name" value="Aspartyl/glutamyl-tRNA(Asn/Gln) amidotransferase subunit B"/>
    <property type="match status" value="1"/>
</dbReference>
<feature type="domain" description="Asn/Gln amidotransferase" evidence="12">
    <location>
        <begin position="341"/>
        <end position="493"/>
    </location>
</feature>
<dbReference type="Pfam" id="PF02934">
    <property type="entry name" value="GatB_N"/>
    <property type="match status" value="1"/>
</dbReference>
<dbReference type="SUPFAM" id="SSF89095">
    <property type="entry name" value="GatB/YqeY motif"/>
    <property type="match status" value="1"/>
</dbReference>
<dbReference type="InterPro" id="IPR017958">
    <property type="entry name" value="Gln-tRNA_amidoTrfase_suB_CS"/>
</dbReference>
<evidence type="ECO:0000259" key="12">
    <source>
        <dbReference type="SMART" id="SM00845"/>
    </source>
</evidence>
<reference evidence="13 14" key="1">
    <citation type="submission" date="2019-02" db="EMBL/GenBank/DDBJ databases">
        <title>Deep-cultivation of Planctomycetes and their phenomic and genomic characterization uncovers novel biology.</title>
        <authorList>
            <person name="Wiegand S."/>
            <person name="Jogler M."/>
            <person name="Boedeker C."/>
            <person name="Pinto D."/>
            <person name="Vollmers J."/>
            <person name="Rivas-Marin E."/>
            <person name="Kohn T."/>
            <person name="Peeters S.H."/>
            <person name="Heuer A."/>
            <person name="Rast P."/>
            <person name="Oberbeckmann S."/>
            <person name="Bunk B."/>
            <person name="Jeske O."/>
            <person name="Meyerdierks A."/>
            <person name="Storesund J.E."/>
            <person name="Kallscheuer N."/>
            <person name="Luecker S."/>
            <person name="Lage O.M."/>
            <person name="Pohl T."/>
            <person name="Merkel B.J."/>
            <person name="Hornburger P."/>
            <person name="Mueller R.-W."/>
            <person name="Bruemmer F."/>
            <person name="Labrenz M."/>
            <person name="Spormann A.M."/>
            <person name="Op Den Camp H."/>
            <person name="Overmann J."/>
            <person name="Amann R."/>
            <person name="Jetten M.S.M."/>
            <person name="Mascher T."/>
            <person name="Medema M.H."/>
            <person name="Devos D.P."/>
            <person name="Kaster A.-K."/>
            <person name="Ovreas L."/>
            <person name="Rohde M."/>
            <person name="Galperin M.Y."/>
            <person name="Jogler C."/>
        </authorList>
    </citation>
    <scope>NUCLEOTIDE SEQUENCE [LARGE SCALE GENOMIC DNA]</scope>
    <source>
        <strain evidence="13 14">Pan54</strain>
    </source>
</reference>
<dbReference type="GO" id="GO:0006412">
    <property type="term" value="P:translation"/>
    <property type="evidence" value="ECO:0007669"/>
    <property type="project" value="UniProtKB-UniRule"/>
</dbReference>
<dbReference type="GO" id="GO:0016740">
    <property type="term" value="F:transferase activity"/>
    <property type="evidence" value="ECO:0007669"/>
    <property type="project" value="UniProtKB-KW"/>
</dbReference>
<keyword evidence="4 11" id="KW-0436">Ligase</keyword>
<keyword evidence="7 11" id="KW-0648">Protein biosynthesis</keyword>
<dbReference type="NCBIfam" id="NF004012">
    <property type="entry name" value="PRK05477.1-2"/>
    <property type="match status" value="1"/>
</dbReference>
<evidence type="ECO:0000256" key="7">
    <source>
        <dbReference type="ARBA" id="ARBA00022917"/>
    </source>
</evidence>
<dbReference type="Gene3D" id="1.10.10.410">
    <property type="match status" value="1"/>
</dbReference>
<comment type="catalytic activity">
    <reaction evidence="10 11">
        <text>L-glutamyl-tRNA(Gln) + L-glutamine + ATP + H2O = L-glutaminyl-tRNA(Gln) + L-glutamate + ADP + phosphate + H(+)</text>
        <dbReference type="Rhea" id="RHEA:17521"/>
        <dbReference type="Rhea" id="RHEA-COMP:9681"/>
        <dbReference type="Rhea" id="RHEA-COMP:9684"/>
        <dbReference type="ChEBI" id="CHEBI:15377"/>
        <dbReference type="ChEBI" id="CHEBI:15378"/>
        <dbReference type="ChEBI" id="CHEBI:29985"/>
        <dbReference type="ChEBI" id="CHEBI:30616"/>
        <dbReference type="ChEBI" id="CHEBI:43474"/>
        <dbReference type="ChEBI" id="CHEBI:58359"/>
        <dbReference type="ChEBI" id="CHEBI:78520"/>
        <dbReference type="ChEBI" id="CHEBI:78521"/>
        <dbReference type="ChEBI" id="CHEBI:456216"/>
    </reaction>
</comment>
<evidence type="ECO:0000256" key="4">
    <source>
        <dbReference type="ARBA" id="ARBA00022598"/>
    </source>
</evidence>
<dbReference type="GO" id="GO:0005524">
    <property type="term" value="F:ATP binding"/>
    <property type="evidence" value="ECO:0007669"/>
    <property type="project" value="UniProtKB-KW"/>
</dbReference>
<dbReference type="GO" id="GO:0050567">
    <property type="term" value="F:glutaminyl-tRNA synthase (glutamine-hydrolyzing) activity"/>
    <property type="evidence" value="ECO:0007669"/>
    <property type="project" value="UniProtKB-UniRule"/>
</dbReference>
<evidence type="ECO:0000256" key="6">
    <source>
        <dbReference type="ARBA" id="ARBA00022840"/>
    </source>
</evidence>
<comment type="function">
    <text evidence="8 11">Allows the formation of correctly charged Asn-tRNA(Asn) or Gln-tRNA(Gln) through the transamidation of misacylated Asp-tRNA(Asn) or Glu-tRNA(Gln) in organisms which lack either or both of asparaginyl-tRNA or glutaminyl-tRNA synthetases. The reaction takes place in the presence of glutamine and ATP through an activated phospho-Asp-tRNA(Asn) or phospho-Glu-tRNA(Gln).</text>
</comment>
<comment type="subunit">
    <text evidence="2 11">Heterotrimer of A, B and C subunits.</text>
</comment>
<dbReference type="GO" id="GO:0070681">
    <property type="term" value="P:glutaminyl-tRNAGln biosynthesis via transamidation"/>
    <property type="evidence" value="ECO:0007669"/>
    <property type="project" value="TreeGrafter"/>
</dbReference>
<keyword evidence="6 11" id="KW-0067">ATP-binding</keyword>
<dbReference type="InterPro" id="IPR006075">
    <property type="entry name" value="Asn/Gln-tRNA_Trfase_suB/E_cat"/>
</dbReference>
<dbReference type="EMBL" id="SJPG01000001">
    <property type="protein sequence ID" value="TWT62485.1"/>
    <property type="molecule type" value="Genomic_DNA"/>
</dbReference>
<evidence type="ECO:0000256" key="10">
    <source>
        <dbReference type="ARBA" id="ARBA00047913"/>
    </source>
</evidence>
<comment type="similarity">
    <text evidence="1 11">Belongs to the GatB/GatE family. GatB subfamily.</text>
</comment>
<evidence type="ECO:0000256" key="9">
    <source>
        <dbReference type="ARBA" id="ARBA00047380"/>
    </source>
</evidence>
<dbReference type="AlphaFoldDB" id="A0A5C5XK25"/>
<evidence type="ECO:0000256" key="5">
    <source>
        <dbReference type="ARBA" id="ARBA00022741"/>
    </source>
</evidence>
<keyword evidence="13" id="KW-0808">Transferase</keyword>
<dbReference type="HAMAP" id="MF_00121">
    <property type="entry name" value="GatB"/>
    <property type="match status" value="1"/>
</dbReference>
<protein>
    <recommendedName>
        <fullName evidence="3 11">Aspartyl/glutamyl-tRNA(Asn/Gln) amidotransferase subunit B</fullName>
        <shortName evidence="11">Asp/Glu-ADT subunit B</shortName>
        <ecNumber evidence="11">6.3.5.-</ecNumber>
    </recommendedName>
</protein>
<dbReference type="InterPro" id="IPR017959">
    <property type="entry name" value="Asn/Gln-tRNA_amidoTrfase_suB/E"/>
</dbReference>